<name>A0AAD5VAL5_9APHY</name>
<keyword evidence="4" id="KW-0732">Signal</keyword>
<sequence>MSSLAAFPLKATGVLALGMHAALCINSSNVIFSGPSLLPIPHSRRYLMKDVTLDSIVKLENMVSAIRSDRRDVLCLDIMTRLGLSVSWDSDRNTPFHHLGIYYLAGKLPSLEILSIDGDAVSKEPQIFQTPIPLGLHLRQFHTLTTLHIHYYRFSSFWELRRLVVSPPSLSWLTIRKTSWPMLTPRLQRPPSLLSTAHRLSKVSVYSCPVYWDVLWLWATTSRPPTAVEEVSHTTHGVLESTCPALVAQDALVISELIQTFVGEVRSYTTEWQKRITTSSCPWVLQCSNHVSPGVMIKFHIDGRVSKPRVTTRPERWIGWVRSISYGIDYRKAPPSTEWATKFDIIVSPLEHLSGVHFVFHGDDSFGSDMEGSESQLSWTQQLREITECMPQLRNRVNLSFTLKFGSTSVTWDQIKEISSLSQLNETVTTFSRGQGYTLALNSVDKLILRCSNDTESFHHLALHYLATKLPYLRTLWINGPLTTDGTNQIFPHPKAQPMLIRQFHTLTELKISNYNLQSFRDLRRLVVAPPLLSALELLNVGWISPLGSDKCQNLPSLLTTASMLSKVYMENCSFAWDVVWFWATTASTPVLKSTSNQSGGRRHPILSVDDACTIVRLLKAMDGSQQSHFGWAYNDDSEGDTWQFTCITSNILEFYMLPSTTSLAEIHTLIFIAMERQDLPSGDWVANLDHLAALKSIQFSLQTEHEAFGLDEVQRELTEILRSIPRIWALQDTSITFLINGVSISWRMVGILANRFSVEEDGNAMTTAAERREALHFGLVVVEFSEWKKICTIPCTRFYRRNCTLVGCIETINQTGLASKAIMRIRDNALLVASSPCFSRSERSAVNFSQLLPPEKDDSWTETLCHGLCNSLVVLVVRLLIYAATRLVIPLDLGSTHSGDTSILLDLLPDDRGYCVVFLPTFSRTLEFGFSGEDNYRQRDIIYVVSGSGYGWITVEGNGCCELDAPFERMSEAPVRSSTVPATARSDDSYTWLGEDFPNALNIDLGDPVVLTMEDSKHYALNSIEAEAEYMSIYPGNKLGFIRLGPNKRFFGLSMFHQIHCLGSLRKAILGITHDHRKRAMDSDEVAHTHHCLNYLRQTILCSADITLEPEVPEGSLDVGEGLAVKHVCRDWGKVYDFVRQNEVEWEAWKNGTRV</sequence>
<dbReference type="Proteomes" id="UP001212997">
    <property type="component" value="Unassembled WGS sequence"/>
</dbReference>
<dbReference type="GO" id="GO:0016491">
    <property type="term" value="F:oxidoreductase activity"/>
    <property type="evidence" value="ECO:0007669"/>
    <property type="project" value="UniProtKB-KW"/>
</dbReference>
<feature type="signal peptide" evidence="4">
    <location>
        <begin position="1"/>
        <end position="16"/>
    </location>
</feature>
<evidence type="ECO:0000313" key="6">
    <source>
        <dbReference type="Proteomes" id="UP001212997"/>
    </source>
</evidence>
<dbReference type="PANTHER" id="PTHR33365:SF11">
    <property type="entry name" value="TAT PATHWAY SIGNAL SEQUENCE"/>
    <property type="match status" value="1"/>
</dbReference>
<evidence type="ECO:0000256" key="2">
    <source>
        <dbReference type="ARBA" id="ARBA00023002"/>
    </source>
</evidence>
<dbReference type="GO" id="GO:0043386">
    <property type="term" value="P:mycotoxin biosynthetic process"/>
    <property type="evidence" value="ECO:0007669"/>
    <property type="project" value="InterPro"/>
</dbReference>
<evidence type="ECO:0000256" key="3">
    <source>
        <dbReference type="ARBA" id="ARBA00035112"/>
    </source>
</evidence>
<dbReference type="Pfam" id="PF11807">
    <property type="entry name" value="UstYa"/>
    <property type="match status" value="1"/>
</dbReference>
<dbReference type="EMBL" id="JANAWD010000025">
    <property type="protein sequence ID" value="KAJ3490619.1"/>
    <property type="molecule type" value="Genomic_DNA"/>
</dbReference>
<protein>
    <submittedName>
        <fullName evidence="5">Uncharacterized protein</fullName>
    </submittedName>
</protein>
<comment type="pathway">
    <text evidence="1">Mycotoxin biosynthesis.</text>
</comment>
<evidence type="ECO:0000256" key="1">
    <source>
        <dbReference type="ARBA" id="ARBA00004685"/>
    </source>
</evidence>
<dbReference type="SUPFAM" id="SSF52047">
    <property type="entry name" value="RNI-like"/>
    <property type="match status" value="2"/>
</dbReference>
<accession>A0AAD5VAL5</accession>
<dbReference type="AlphaFoldDB" id="A0AAD5VAL5"/>
<evidence type="ECO:0000313" key="5">
    <source>
        <dbReference type="EMBL" id="KAJ3490619.1"/>
    </source>
</evidence>
<keyword evidence="6" id="KW-1185">Reference proteome</keyword>
<comment type="similarity">
    <text evidence="3">Belongs to the ustYa family.</text>
</comment>
<comment type="caution">
    <text evidence="5">The sequence shown here is derived from an EMBL/GenBank/DDBJ whole genome shotgun (WGS) entry which is preliminary data.</text>
</comment>
<keyword evidence="2" id="KW-0560">Oxidoreductase</keyword>
<dbReference type="PANTHER" id="PTHR33365">
    <property type="entry name" value="YALI0B05434P"/>
    <property type="match status" value="1"/>
</dbReference>
<gene>
    <name evidence="5" type="ORF">NLI96_g1308</name>
</gene>
<organism evidence="5 6">
    <name type="scientific">Meripilus lineatus</name>
    <dbReference type="NCBI Taxonomy" id="2056292"/>
    <lineage>
        <taxon>Eukaryota</taxon>
        <taxon>Fungi</taxon>
        <taxon>Dikarya</taxon>
        <taxon>Basidiomycota</taxon>
        <taxon>Agaricomycotina</taxon>
        <taxon>Agaricomycetes</taxon>
        <taxon>Polyporales</taxon>
        <taxon>Meripilaceae</taxon>
        <taxon>Meripilus</taxon>
    </lineage>
</organism>
<proteinExistence type="inferred from homology"/>
<reference evidence="5" key="1">
    <citation type="submission" date="2022-07" db="EMBL/GenBank/DDBJ databases">
        <title>Genome Sequence of Physisporinus lineatus.</title>
        <authorList>
            <person name="Buettner E."/>
        </authorList>
    </citation>
    <scope>NUCLEOTIDE SEQUENCE</scope>
    <source>
        <strain evidence="5">VT162</strain>
    </source>
</reference>
<evidence type="ECO:0000256" key="4">
    <source>
        <dbReference type="SAM" id="SignalP"/>
    </source>
</evidence>
<feature type="chain" id="PRO_5042085943" evidence="4">
    <location>
        <begin position="17"/>
        <end position="1156"/>
    </location>
</feature>
<dbReference type="InterPro" id="IPR021765">
    <property type="entry name" value="UstYa-like"/>
</dbReference>